<feature type="region of interest" description="Disordered" evidence="1">
    <location>
        <begin position="128"/>
        <end position="159"/>
    </location>
</feature>
<feature type="signal peptide" evidence="2">
    <location>
        <begin position="1"/>
        <end position="22"/>
    </location>
</feature>
<evidence type="ECO:0000256" key="1">
    <source>
        <dbReference type="SAM" id="MobiDB-lite"/>
    </source>
</evidence>
<organism evidence="3 4">
    <name type="scientific">Coprinopsis cinerea (strain Okayama-7 / 130 / ATCC MYA-4618 / FGSC 9003)</name>
    <name type="common">Inky cap fungus</name>
    <name type="synonym">Hormographiella aspergillata</name>
    <dbReference type="NCBI Taxonomy" id="240176"/>
    <lineage>
        <taxon>Eukaryota</taxon>
        <taxon>Fungi</taxon>
        <taxon>Dikarya</taxon>
        <taxon>Basidiomycota</taxon>
        <taxon>Agaricomycotina</taxon>
        <taxon>Agaricomycetes</taxon>
        <taxon>Agaricomycetidae</taxon>
        <taxon>Agaricales</taxon>
        <taxon>Agaricineae</taxon>
        <taxon>Psathyrellaceae</taxon>
        <taxon>Coprinopsis</taxon>
    </lineage>
</organism>
<reference evidence="3 4" key="1">
    <citation type="journal article" date="2010" name="Proc. Natl. Acad. Sci. U.S.A.">
        <title>Insights into evolution of multicellular fungi from the assembled chromosomes of the mushroom Coprinopsis cinerea (Coprinus cinereus).</title>
        <authorList>
            <person name="Stajich J.E."/>
            <person name="Wilke S.K."/>
            <person name="Ahren D."/>
            <person name="Au C.H."/>
            <person name="Birren B.W."/>
            <person name="Borodovsky M."/>
            <person name="Burns C."/>
            <person name="Canback B."/>
            <person name="Casselton L.A."/>
            <person name="Cheng C.K."/>
            <person name="Deng J."/>
            <person name="Dietrich F.S."/>
            <person name="Fargo D.C."/>
            <person name="Farman M.L."/>
            <person name="Gathman A.C."/>
            <person name="Goldberg J."/>
            <person name="Guigo R."/>
            <person name="Hoegger P.J."/>
            <person name="Hooker J.B."/>
            <person name="Huggins A."/>
            <person name="James T.Y."/>
            <person name="Kamada T."/>
            <person name="Kilaru S."/>
            <person name="Kodira C."/>
            <person name="Kues U."/>
            <person name="Kupfer D."/>
            <person name="Kwan H.S."/>
            <person name="Lomsadze A."/>
            <person name="Li W."/>
            <person name="Lilly W.W."/>
            <person name="Ma L.J."/>
            <person name="Mackey A.J."/>
            <person name="Manning G."/>
            <person name="Martin F."/>
            <person name="Muraguchi H."/>
            <person name="Natvig D.O."/>
            <person name="Palmerini H."/>
            <person name="Ramesh M.A."/>
            <person name="Rehmeyer C.J."/>
            <person name="Roe B.A."/>
            <person name="Shenoy N."/>
            <person name="Stanke M."/>
            <person name="Ter-Hovhannisyan V."/>
            <person name="Tunlid A."/>
            <person name="Velagapudi R."/>
            <person name="Vision T.J."/>
            <person name="Zeng Q."/>
            <person name="Zolan M.E."/>
            <person name="Pukkila P.J."/>
        </authorList>
    </citation>
    <scope>NUCLEOTIDE SEQUENCE [LARGE SCALE GENOMIC DNA]</scope>
    <source>
        <strain evidence="4">Okayama-7 / 130 / ATCC MYA-4618 / FGSC 9003</strain>
    </source>
</reference>
<evidence type="ECO:0008006" key="5">
    <source>
        <dbReference type="Google" id="ProtNLM"/>
    </source>
</evidence>
<protein>
    <recommendedName>
        <fullName evidence="5">Cupredoxin</fullName>
    </recommendedName>
</protein>
<feature type="compositionally biased region" description="Low complexity" evidence="1">
    <location>
        <begin position="128"/>
        <end position="155"/>
    </location>
</feature>
<feature type="chain" id="PRO_5002727264" description="Cupredoxin" evidence="2">
    <location>
        <begin position="23"/>
        <end position="315"/>
    </location>
</feature>
<dbReference type="PANTHER" id="PTHR34883">
    <property type="entry name" value="SERINE-RICH PROTEIN, PUTATIVE-RELATED-RELATED"/>
    <property type="match status" value="1"/>
</dbReference>
<dbReference type="EMBL" id="AACS02000002">
    <property type="protein sequence ID" value="EAU88599.2"/>
    <property type="molecule type" value="Genomic_DNA"/>
</dbReference>
<dbReference type="HOGENOM" id="CLU_060348_0_0_1"/>
<name>A8NFM9_COPC7</name>
<evidence type="ECO:0000256" key="2">
    <source>
        <dbReference type="SAM" id="SignalP"/>
    </source>
</evidence>
<dbReference type="KEGG" id="cci:CC1G_04305"/>
<dbReference type="CDD" id="cd00920">
    <property type="entry name" value="Cupredoxin"/>
    <property type="match status" value="2"/>
</dbReference>
<dbReference type="PANTHER" id="PTHR34883:SF15">
    <property type="entry name" value="EXTRACELLULAR SERINE-RICH PROTEIN"/>
    <property type="match status" value="1"/>
</dbReference>
<dbReference type="InterPro" id="IPR008972">
    <property type="entry name" value="Cupredoxin"/>
</dbReference>
<dbReference type="RefSeq" id="XP_001833326.2">
    <property type="nucleotide sequence ID" value="XM_001833274.2"/>
</dbReference>
<dbReference type="InterPro" id="IPR052953">
    <property type="entry name" value="Ser-rich/MCO-related"/>
</dbReference>
<dbReference type="OMA" id="TSPIWAY"/>
<dbReference type="AlphaFoldDB" id="A8NFM9"/>
<keyword evidence="4" id="KW-1185">Reference proteome</keyword>
<comment type="caution">
    <text evidence="3">The sequence shown here is derived from an EMBL/GenBank/DDBJ whole genome shotgun (WGS) entry which is preliminary data.</text>
</comment>
<dbReference type="VEuPathDB" id="FungiDB:CC1G_04305"/>
<dbReference type="STRING" id="240176.A8NFM9"/>
<keyword evidence="2" id="KW-0732">Signal</keyword>
<dbReference type="Proteomes" id="UP000001861">
    <property type="component" value="Unassembled WGS sequence"/>
</dbReference>
<dbReference type="GeneID" id="6009822"/>
<evidence type="ECO:0000313" key="3">
    <source>
        <dbReference type="EMBL" id="EAU88599.2"/>
    </source>
</evidence>
<proteinExistence type="predicted"/>
<dbReference type="OrthoDB" id="1921208at2759"/>
<dbReference type="eggNOG" id="ENOG502S40X">
    <property type="taxonomic scope" value="Eukaryota"/>
</dbReference>
<accession>A8NFM9</accession>
<dbReference type="SUPFAM" id="SSF49503">
    <property type="entry name" value="Cupredoxins"/>
    <property type="match status" value="2"/>
</dbReference>
<dbReference type="Gene3D" id="2.60.40.420">
    <property type="entry name" value="Cupredoxins - blue copper proteins"/>
    <property type="match status" value="2"/>
</dbReference>
<evidence type="ECO:0000313" key="4">
    <source>
        <dbReference type="Proteomes" id="UP000001861"/>
    </source>
</evidence>
<dbReference type="InParanoid" id="A8NFM9"/>
<sequence>MFASNLLRSALLIASLLPAVRSEVFDVVVGGPAGLKYDPEFVTAAPGDQVRFIFRAKNHTATQSSFADPIPVAADVTDGFPIAQLDITSNDPIWVYCRQGNHCAQGMVFAINPGDRFEAFKANAVGGAAPADPTGASSTAPSATSSGTPTPTGTGTDHKVLVGDGGSLAFSPANITAQVGDTITFEFRSKNHTVTASSFDQPCVPLSQTNPLSGFDSGYIPVAAGETNFQTFTIRVNDTRPIWAYCAQGQHCANGMVFAANAVEDGPRNFEAFKALATGAAPPSQEDAGSAFSTRSSLLGASAAALALLVSTLVL</sequence>
<gene>
    <name evidence="3" type="ORF">CC1G_04305</name>
</gene>